<dbReference type="Proteomes" id="UP000266239">
    <property type="component" value="Unassembled WGS sequence"/>
</dbReference>
<dbReference type="Gene3D" id="3.40.50.790">
    <property type="match status" value="1"/>
</dbReference>
<evidence type="ECO:0000313" key="3">
    <source>
        <dbReference type="Proteomes" id="UP000266239"/>
    </source>
</evidence>
<feature type="compositionally biased region" description="Basic and acidic residues" evidence="1">
    <location>
        <begin position="437"/>
        <end position="449"/>
    </location>
</feature>
<accession>A0A397C7V1</accession>
<dbReference type="InterPro" id="IPR016095">
    <property type="entry name" value="Ribosomal_uL1_3-a/b-sand"/>
</dbReference>
<dbReference type="CDD" id="cd00403">
    <property type="entry name" value="Ribosomal_L1"/>
    <property type="match status" value="1"/>
</dbReference>
<feature type="region of interest" description="Disordered" evidence="1">
    <location>
        <begin position="304"/>
        <end position="468"/>
    </location>
</feature>
<dbReference type="Pfam" id="PF00687">
    <property type="entry name" value="Ribosomal_L1"/>
    <property type="match status" value="1"/>
</dbReference>
<dbReference type="EMBL" id="QUTA01000507">
    <property type="protein sequence ID" value="RHY37677.1"/>
    <property type="molecule type" value="Genomic_DNA"/>
</dbReference>
<evidence type="ECO:0000313" key="2">
    <source>
        <dbReference type="EMBL" id="RHY37677.1"/>
    </source>
</evidence>
<dbReference type="AlphaFoldDB" id="A0A397C7V1"/>
<dbReference type="InterPro" id="IPR028364">
    <property type="entry name" value="Ribosomal_uL1/biogenesis"/>
</dbReference>
<feature type="compositionally biased region" description="Basic and acidic residues" evidence="1">
    <location>
        <begin position="243"/>
        <end position="255"/>
    </location>
</feature>
<feature type="compositionally biased region" description="Basic residues" evidence="1">
    <location>
        <begin position="458"/>
        <end position="468"/>
    </location>
</feature>
<feature type="compositionally biased region" description="Basic and acidic residues" evidence="1">
    <location>
        <begin position="304"/>
        <end position="319"/>
    </location>
</feature>
<feature type="compositionally biased region" description="Low complexity" evidence="1">
    <location>
        <begin position="320"/>
        <end position="335"/>
    </location>
</feature>
<dbReference type="VEuPathDB" id="FungiDB:H257_01526"/>
<dbReference type="Gene3D" id="3.30.190.20">
    <property type="match status" value="1"/>
</dbReference>
<feature type="compositionally biased region" description="Low complexity" evidence="1">
    <location>
        <begin position="406"/>
        <end position="436"/>
    </location>
</feature>
<feature type="compositionally biased region" description="Low complexity" evidence="1">
    <location>
        <begin position="376"/>
        <end position="391"/>
    </location>
</feature>
<comment type="caution">
    <text evidence="2">The sequence shown here is derived from an EMBL/GenBank/DDBJ whole genome shotgun (WGS) entry which is preliminary data.</text>
</comment>
<organism evidence="2 3">
    <name type="scientific">Aphanomyces astaci</name>
    <name type="common">Crayfish plague agent</name>
    <dbReference type="NCBI Taxonomy" id="112090"/>
    <lineage>
        <taxon>Eukaryota</taxon>
        <taxon>Sar</taxon>
        <taxon>Stramenopiles</taxon>
        <taxon>Oomycota</taxon>
        <taxon>Saprolegniomycetes</taxon>
        <taxon>Saprolegniales</taxon>
        <taxon>Verrucalvaceae</taxon>
        <taxon>Aphanomyces</taxon>
    </lineage>
</organism>
<proteinExistence type="predicted"/>
<evidence type="ECO:0008006" key="4">
    <source>
        <dbReference type="Google" id="ProtNLM"/>
    </source>
</evidence>
<feature type="region of interest" description="Disordered" evidence="1">
    <location>
        <begin position="239"/>
        <end position="261"/>
    </location>
</feature>
<dbReference type="InterPro" id="IPR023674">
    <property type="entry name" value="Ribosomal_uL1-like"/>
</dbReference>
<reference evidence="2 3" key="1">
    <citation type="submission" date="2018-08" db="EMBL/GenBank/DDBJ databases">
        <title>Aphanomyces genome sequencing and annotation.</title>
        <authorList>
            <person name="Minardi D."/>
            <person name="Oidtmann B."/>
            <person name="Van Der Giezen M."/>
            <person name="Studholme D.J."/>
        </authorList>
    </citation>
    <scope>NUCLEOTIDE SEQUENCE [LARGE SCALE GENOMIC DNA]</scope>
    <source>
        <strain evidence="2 3">Yx</strain>
    </source>
</reference>
<gene>
    <name evidence="2" type="ORF">DYB25_003957</name>
</gene>
<name>A0A397C7V1_APHAT</name>
<protein>
    <recommendedName>
        <fullName evidence="4">Ribosomal protein L1</fullName>
    </recommendedName>
</protein>
<dbReference type="SUPFAM" id="SSF56808">
    <property type="entry name" value="Ribosomal protein L1"/>
    <property type="match status" value="1"/>
</dbReference>
<feature type="compositionally biased region" description="Low complexity" evidence="1">
    <location>
        <begin position="347"/>
        <end position="366"/>
    </location>
</feature>
<evidence type="ECO:0000256" key="1">
    <source>
        <dbReference type="SAM" id="MobiDB-lite"/>
    </source>
</evidence>
<sequence>MEQLDTEQVTKAVVALKQFLKKKQAQKSKQALVDENKTIQIIFTRITVPRNESLKAIPIKLPHNIRGDGEACLFVKDSDKDRIKAHLKDDPVAGLTKVMTIKKLKKNYSQFKDKRELKAAYGVFLVDDRVLPYVKSLVGKTFFDAKKQPTTVNVTGKKNISTHIRRVLGGTEMFLSPGPCFNVKIAHDGMDTADIVDNIIQGTKNILAHVPKGWKNTKSINIKTSDSVALPIYNALPNSSKLPVEDKKRKAEDSTHTPLPAKKAKTVEITAAVTSVDNTVPSVTKTAAAKATPAAVKKVAEAKKEVTKQSTKPENKAEVTKASPAAKKATPTKASPAKKEATPVKDAAVQAKASPSAKKATPVKASPAKKEATPVKDAAAQAKAGPSAKKATPVKASPAKKEATPVKDAAAPAKASPAAKKATPVKASPAKKAATPTKKETPVKAEAKKTVTPPAKKSPAKKGSATKK</sequence>